<accession>U6M5Q3</accession>
<dbReference type="PRINTS" id="PR00449">
    <property type="entry name" value="RASTRNSFRMNG"/>
</dbReference>
<dbReference type="GO" id="GO:0005525">
    <property type="term" value="F:GTP binding"/>
    <property type="evidence" value="ECO:0007669"/>
    <property type="project" value="InterPro"/>
</dbReference>
<dbReference type="PROSITE" id="PS51419">
    <property type="entry name" value="RAB"/>
    <property type="match status" value="1"/>
</dbReference>
<evidence type="ECO:0000313" key="3">
    <source>
        <dbReference type="EMBL" id="CDJ59366.1"/>
    </source>
</evidence>
<reference evidence="3" key="2">
    <citation type="submission" date="2013-10" db="EMBL/GenBank/DDBJ databases">
        <authorList>
            <person name="Aslett M."/>
        </authorList>
    </citation>
    <scope>NUCLEOTIDE SEQUENCE [LARGE SCALE GENOMIC DNA]</scope>
    <source>
        <strain evidence="3">Weybridge</strain>
    </source>
</reference>
<proteinExistence type="predicted"/>
<dbReference type="PROSITE" id="PS51421">
    <property type="entry name" value="RAS"/>
    <property type="match status" value="1"/>
</dbReference>
<dbReference type="SMART" id="SM00174">
    <property type="entry name" value="RHO"/>
    <property type="match status" value="1"/>
</dbReference>
<dbReference type="OrthoDB" id="63533at2759"/>
<dbReference type="AlphaFoldDB" id="U6M5Q3"/>
<keyword evidence="1" id="KW-0547">Nucleotide-binding</keyword>
<name>U6M5Q3_EIMMA</name>
<dbReference type="EMBL" id="HG720341">
    <property type="protein sequence ID" value="CDJ59366.1"/>
    <property type="molecule type" value="Genomic_DNA"/>
</dbReference>
<dbReference type="VEuPathDB" id="ToxoDB:EMWEY_00057120"/>
<reference evidence="3" key="1">
    <citation type="submission" date="2013-10" db="EMBL/GenBank/DDBJ databases">
        <title>Genomic analysis of the causative agents of coccidiosis in chickens.</title>
        <authorList>
            <person name="Reid A.J."/>
            <person name="Blake D."/>
            <person name="Billington K."/>
            <person name="Browne H."/>
            <person name="Dunn M."/>
            <person name="Hung S."/>
            <person name="Kawahara F."/>
            <person name="Miranda-Saavedra D."/>
            <person name="Mourier T."/>
            <person name="Nagra H."/>
            <person name="Otto T.D."/>
            <person name="Rawlings N."/>
            <person name="Sanchez A."/>
            <person name="Sanders M."/>
            <person name="Subramaniam C."/>
            <person name="Tay Y."/>
            <person name="Dear P."/>
            <person name="Doerig C."/>
            <person name="Gruber A."/>
            <person name="Parkinson J."/>
            <person name="Shirley M."/>
            <person name="Wan K.L."/>
            <person name="Berriman M."/>
            <person name="Tomley F."/>
            <person name="Pain A."/>
        </authorList>
    </citation>
    <scope>NUCLEOTIDE SEQUENCE [LARGE SCALE GENOMIC DNA]</scope>
    <source>
        <strain evidence="3">Weybridge</strain>
    </source>
</reference>
<dbReference type="InterPro" id="IPR027417">
    <property type="entry name" value="P-loop_NTPase"/>
</dbReference>
<dbReference type="GO" id="GO:0003924">
    <property type="term" value="F:GTPase activity"/>
    <property type="evidence" value="ECO:0007669"/>
    <property type="project" value="InterPro"/>
</dbReference>
<evidence type="ECO:0000313" key="4">
    <source>
        <dbReference type="Proteomes" id="UP000030763"/>
    </source>
</evidence>
<feature type="region of interest" description="Disordered" evidence="2">
    <location>
        <begin position="1"/>
        <end position="74"/>
    </location>
</feature>
<dbReference type="GeneID" id="25339698"/>
<dbReference type="SUPFAM" id="SSF52540">
    <property type="entry name" value="P-loop containing nucleoside triphosphate hydrolases"/>
    <property type="match status" value="1"/>
</dbReference>
<dbReference type="SMART" id="SM00173">
    <property type="entry name" value="RAS"/>
    <property type="match status" value="1"/>
</dbReference>
<gene>
    <name evidence="3" type="ORF">EMWEY_00057120</name>
</gene>
<dbReference type="RefSeq" id="XP_013336014.1">
    <property type="nucleotide sequence ID" value="XM_013480560.1"/>
</dbReference>
<feature type="compositionally biased region" description="Low complexity" evidence="2">
    <location>
        <begin position="48"/>
        <end position="74"/>
    </location>
</feature>
<feature type="compositionally biased region" description="Polar residues" evidence="2">
    <location>
        <begin position="1"/>
        <end position="10"/>
    </location>
</feature>
<dbReference type="InterPro" id="IPR001806">
    <property type="entry name" value="Small_GTPase"/>
</dbReference>
<dbReference type="OMA" id="FAHTIEV"/>
<dbReference type="PANTHER" id="PTHR47978">
    <property type="match status" value="1"/>
</dbReference>
<dbReference type="SMART" id="SM00175">
    <property type="entry name" value="RAB"/>
    <property type="match status" value="1"/>
</dbReference>
<evidence type="ECO:0000256" key="1">
    <source>
        <dbReference type="ARBA" id="ARBA00022741"/>
    </source>
</evidence>
<organism evidence="3 4">
    <name type="scientific">Eimeria maxima</name>
    <name type="common">Coccidian parasite</name>
    <dbReference type="NCBI Taxonomy" id="5804"/>
    <lineage>
        <taxon>Eukaryota</taxon>
        <taxon>Sar</taxon>
        <taxon>Alveolata</taxon>
        <taxon>Apicomplexa</taxon>
        <taxon>Conoidasida</taxon>
        <taxon>Coccidia</taxon>
        <taxon>Eucoccidiorida</taxon>
        <taxon>Eimeriorina</taxon>
        <taxon>Eimeriidae</taxon>
        <taxon>Eimeria</taxon>
    </lineage>
</organism>
<dbReference type="NCBIfam" id="TIGR00231">
    <property type="entry name" value="small_GTP"/>
    <property type="match status" value="1"/>
</dbReference>
<dbReference type="Proteomes" id="UP000030763">
    <property type="component" value="Unassembled WGS sequence"/>
</dbReference>
<dbReference type="FunFam" id="3.40.50.300:FF:000808">
    <property type="entry name" value="Small GTP-binding protein, putative"/>
    <property type="match status" value="1"/>
</dbReference>
<dbReference type="CDD" id="cd01860">
    <property type="entry name" value="Rab5_related"/>
    <property type="match status" value="1"/>
</dbReference>
<evidence type="ECO:0000256" key="2">
    <source>
        <dbReference type="SAM" id="MobiDB-lite"/>
    </source>
</evidence>
<dbReference type="Gene3D" id="3.40.50.300">
    <property type="entry name" value="P-loop containing nucleotide triphosphate hydrolases"/>
    <property type="match status" value="1"/>
</dbReference>
<keyword evidence="4" id="KW-1185">Reference proteome</keyword>
<dbReference type="SMART" id="SM00176">
    <property type="entry name" value="RAN"/>
    <property type="match status" value="1"/>
</dbReference>
<sequence length="297" mass="31714">MMPSWPQNITSSSSSSSSSPVPPSRTNTGSSIQQQRLSGVVGGIQGGTSSTPSSSSSTAATTTTATSSSSSSSSSAAAAAKTGGIKGPSYKTVLLGDASVGKSSLVLRFVKNTFSNTMETTIGAAFFAKTVDIDGEGVKFEVWDTAGQERFSSLAPMYYRGAAAAIIVYDQTNGPSYERAKMWVQQLQLSYNPNIIIALAANKADINNKQIDVHTAKLYAEENQLIFLETSARTGLNVQLLFQLIARRLKNQQLNLQHQQQQQQHYSGVQTLKLTNDSFNQHNNNSLSSRFGCCASS</sequence>
<feature type="compositionally biased region" description="Polar residues" evidence="2">
    <location>
        <begin position="25"/>
        <end position="37"/>
    </location>
</feature>
<dbReference type="InterPro" id="IPR005225">
    <property type="entry name" value="Small_GTP-bd"/>
</dbReference>
<protein>
    <submittedName>
        <fullName evidence="3">Ras family domain-containing protein, putative</fullName>
    </submittedName>
</protein>
<dbReference type="Pfam" id="PF00071">
    <property type="entry name" value="Ras"/>
    <property type="match status" value="1"/>
</dbReference>